<sequence>MIDLKPAAAIAKRFILPTLLALIILGIPLGYQYYKLHKERGSLTALQADLEKKKTELAAKSASREAEQAEKVKALGVKEAELISMASQLKKSMIFLNKRENEYQDALVKFQQEQALAHQKAKQRPLKRAEIQPPKRAPLKRDVKVSPKKRPSLGTAPKKLVEAKEMLPAMVSPPPIAPPPVVKLEESLPQARPPGACASADGRTDATREMARLKRKISATSFKINYRPVALTPNIRSGFPEDLLRRLGESDEFLPRNVSLGTGYPPLNAQSGSLSSTDAARDVAFKTGSQFVLSGVIDAGIGRTDYGRWVEVEVDAYDGLTGVLVAKRRQGMEIAGENEIEIRSLFGSTQYFSTPFGKRFDELMKSLVKGIRTDLACMPFTAQITGIDLDNNKIHIDGGTSSRVAPGDKFIAYRSARRIQSESASGGVLGAQTIPVASLTIRQVFPLFSIGELSVDPRKTELHVGDFVSAQKTHIGK</sequence>
<dbReference type="KEGG" id="sdr:SCD_n02276"/>
<evidence type="ECO:0000256" key="1">
    <source>
        <dbReference type="SAM" id="MobiDB-lite"/>
    </source>
</evidence>
<organism evidence="3 4">
    <name type="scientific">Sulfuricella denitrificans (strain DSM 22764 / NBRC 105220 / skB26)</name>
    <dbReference type="NCBI Taxonomy" id="1163617"/>
    <lineage>
        <taxon>Bacteria</taxon>
        <taxon>Pseudomonadati</taxon>
        <taxon>Pseudomonadota</taxon>
        <taxon>Betaproteobacteria</taxon>
        <taxon>Nitrosomonadales</taxon>
        <taxon>Sulfuricellaceae</taxon>
        <taxon>Sulfuricella</taxon>
    </lineage>
</organism>
<keyword evidence="2" id="KW-1133">Transmembrane helix</keyword>
<dbReference type="AlphaFoldDB" id="S6AMP3"/>
<evidence type="ECO:0000256" key="2">
    <source>
        <dbReference type="SAM" id="Phobius"/>
    </source>
</evidence>
<evidence type="ECO:0000313" key="4">
    <source>
        <dbReference type="Proteomes" id="UP000015559"/>
    </source>
</evidence>
<keyword evidence="2" id="KW-0812">Transmembrane</keyword>
<proteinExistence type="predicted"/>
<gene>
    <name evidence="3" type="ORF">SCD_n02276</name>
</gene>
<dbReference type="Gene3D" id="3.40.50.10610">
    <property type="entry name" value="ABC-type transport auxiliary lipoprotein component"/>
    <property type="match status" value="1"/>
</dbReference>
<keyword evidence="2" id="KW-0472">Membrane</keyword>
<keyword evidence="4" id="KW-1185">Reference proteome</keyword>
<name>S6AMP3_SULDS</name>
<accession>S6AMP3</accession>
<evidence type="ECO:0000313" key="3">
    <source>
        <dbReference type="EMBL" id="BAN36084.1"/>
    </source>
</evidence>
<reference evidence="3 4" key="1">
    <citation type="journal article" date="2012" name="Appl. Environ. Microbiol.">
        <title>Draft genome sequence of a psychrotolerant sulfur-oxidizing bacterium, Sulfuricella denitrificans skB26, and proteomic insights into cold adaptation.</title>
        <authorList>
            <person name="Watanabe T."/>
            <person name="Kojima H."/>
            <person name="Fukui M."/>
        </authorList>
    </citation>
    <scope>NUCLEOTIDE SEQUENCE [LARGE SCALE GENOMIC DNA]</scope>
    <source>
        <strain evidence="4">skB26</strain>
    </source>
</reference>
<dbReference type="eggNOG" id="COG1462">
    <property type="taxonomic scope" value="Bacteria"/>
</dbReference>
<dbReference type="STRING" id="1163617.SCD_n02276"/>
<protein>
    <submittedName>
        <fullName evidence="3">Uncharacterized protein</fullName>
    </submittedName>
</protein>
<dbReference type="OrthoDB" id="8778507at2"/>
<dbReference type="RefSeq" id="WP_009205281.1">
    <property type="nucleotide sequence ID" value="NC_022357.1"/>
</dbReference>
<dbReference type="EMBL" id="AP013066">
    <property type="protein sequence ID" value="BAN36084.1"/>
    <property type="molecule type" value="Genomic_DNA"/>
</dbReference>
<feature type="transmembrane region" description="Helical" evidence="2">
    <location>
        <begin position="14"/>
        <end position="34"/>
    </location>
</feature>
<feature type="region of interest" description="Disordered" evidence="1">
    <location>
        <begin position="118"/>
        <end position="154"/>
    </location>
</feature>
<dbReference type="HOGENOM" id="CLU_572263_0_0_4"/>
<dbReference type="Proteomes" id="UP000015559">
    <property type="component" value="Chromosome"/>
</dbReference>